<dbReference type="FunFam" id="3.40.390.10:FF:000019">
    <property type="entry name" value="Mitochondrial intermediate peptidase, mitochondrial"/>
    <property type="match status" value="1"/>
</dbReference>
<evidence type="ECO:0000259" key="11">
    <source>
        <dbReference type="Pfam" id="PF01432"/>
    </source>
</evidence>
<evidence type="ECO:0000313" key="12">
    <source>
        <dbReference type="EMBL" id="KAF4385434.1"/>
    </source>
</evidence>
<comment type="caution">
    <text evidence="12">The sequence shown here is derived from an EMBL/GenBank/DDBJ whole genome shotgun (WGS) entry which is preliminary data.</text>
</comment>
<evidence type="ECO:0000256" key="1">
    <source>
        <dbReference type="ARBA" id="ARBA00004173"/>
    </source>
</evidence>
<dbReference type="Proteomes" id="UP000583929">
    <property type="component" value="Unassembled WGS sequence"/>
</dbReference>
<keyword evidence="6 10" id="KW-0862">Zinc</keyword>
<gene>
    <name evidence="12" type="ORF">G4B88_005766</name>
</gene>
<evidence type="ECO:0000256" key="4">
    <source>
        <dbReference type="ARBA" id="ARBA00022723"/>
    </source>
</evidence>
<keyword evidence="13" id="KW-1185">Reference proteome</keyword>
<dbReference type="GO" id="GO:0046872">
    <property type="term" value="F:metal ion binding"/>
    <property type="evidence" value="ECO:0007669"/>
    <property type="project" value="UniProtKB-UniRule"/>
</dbReference>
<dbReference type="InterPro" id="IPR001567">
    <property type="entry name" value="Pept_M3A_M3B_dom"/>
</dbReference>
<evidence type="ECO:0000256" key="2">
    <source>
        <dbReference type="ARBA" id="ARBA00006040"/>
    </source>
</evidence>
<keyword evidence="9" id="KW-0496">Mitochondrion</keyword>
<evidence type="ECO:0000256" key="9">
    <source>
        <dbReference type="ARBA" id="ARBA00023128"/>
    </source>
</evidence>
<reference evidence="12 13" key="1">
    <citation type="journal article" date="2020" name="bioRxiv">
        <title>Sequence and annotation of 42 cannabis genomes reveals extensive copy number variation in cannabinoid synthesis and pathogen resistance genes.</title>
        <authorList>
            <person name="Mckernan K.J."/>
            <person name="Helbert Y."/>
            <person name="Kane L.T."/>
            <person name="Ebling H."/>
            <person name="Zhang L."/>
            <person name="Liu B."/>
            <person name="Eaton Z."/>
            <person name="Mclaughlin S."/>
            <person name="Kingan S."/>
            <person name="Baybayan P."/>
            <person name="Concepcion G."/>
            <person name="Jordan M."/>
            <person name="Riva A."/>
            <person name="Barbazuk W."/>
            <person name="Harkins T."/>
        </authorList>
    </citation>
    <scope>NUCLEOTIDE SEQUENCE [LARGE SCALE GENOMIC DNA]</scope>
    <source>
        <strain evidence="13">cv. Jamaican Lion 4</strain>
        <tissue evidence="12">Leaf</tissue>
    </source>
</reference>
<feature type="domain" description="Peptidase M3A/M3B catalytic" evidence="11">
    <location>
        <begin position="258"/>
        <end position="582"/>
    </location>
</feature>
<dbReference type="GO" id="GO:0004222">
    <property type="term" value="F:metalloendopeptidase activity"/>
    <property type="evidence" value="ECO:0007669"/>
    <property type="project" value="InterPro"/>
</dbReference>
<dbReference type="SUPFAM" id="SSF55486">
    <property type="entry name" value="Metalloproteases ('zincins'), catalytic domain"/>
    <property type="match status" value="1"/>
</dbReference>
<keyword evidence="5 10" id="KW-0378">Hydrolase</keyword>
<dbReference type="EMBL" id="JAATIQ010000085">
    <property type="protein sequence ID" value="KAF4385434.1"/>
    <property type="molecule type" value="Genomic_DNA"/>
</dbReference>
<dbReference type="Gene3D" id="1.10.1370.10">
    <property type="entry name" value="Neurolysin, domain 3"/>
    <property type="match status" value="2"/>
</dbReference>
<name>A0A7J6GR67_CANSA</name>
<evidence type="ECO:0000313" key="13">
    <source>
        <dbReference type="Proteomes" id="UP000583929"/>
    </source>
</evidence>
<feature type="domain" description="Peptidase M3A/M3B catalytic" evidence="11">
    <location>
        <begin position="611"/>
        <end position="721"/>
    </location>
</feature>
<accession>A0A7J6GR67</accession>
<keyword evidence="8 10" id="KW-0482">Metalloprotease</keyword>
<comment type="subcellular location">
    <subcellularLocation>
        <location evidence="1">Mitochondrion</location>
    </subcellularLocation>
</comment>
<dbReference type="GO" id="GO:0006508">
    <property type="term" value="P:proteolysis"/>
    <property type="evidence" value="ECO:0007669"/>
    <property type="project" value="UniProtKB-KW"/>
</dbReference>
<dbReference type="Pfam" id="PF01432">
    <property type="entry name" value="Peptidase_M3"/>
    <property type="match status" value="2"/>
</dbReference>
<comment type="cofactor">
    <cofactor evidence="10">
        <name>Zn(2+)</name>
        <dbReference type="ChEBI" id="CHEBI:29105"/>
    </cofactor>
    <text evidence="10">Binds 1 zinc ion.</text>
</comment>
<dbReference type="InterPro" id="IPR045090">
    <property type="entry name" value="Pept_M3A_M3B"/>
</dbReference>
<proteinExistence type="inferred from homology"/>
<dbReference type="Gene3D" id="3.40.390.10">
    <property type="entry name" value="Collagenase (Catalytic Domain)"/>
    <property type="match status" value="1"/>
</dbReference>
<protein>
    <recommendedName>
        <fullName evidence="11">Peptidase M3A/M3B catalytic domain-containing protein</fullName>
    </recommendedName>
</protein>
<dbReference type="InterPro" id="IPR024077">
    <property type="entry name" value="Neurolysin/TOP_dom2"/>
</dbReference>
<dbReference type="AlphaFoldDB" id="A0A7J6GR67"/>
<keyword evidence="7" id="KW-0809">Transit peptide</keyword>
<evidence type="ECO:0000256" key="10">
    <source>
        <dbReference type="RuleBase" id="RU003435"/>
    </source>
</evidence>
<dbReference type="PANTHER" id="PTHR11804:SF79">
    <property type="entry name" value="MITOCHONDRIAL INTERMEDIATE PEPTIDASE"/>
    <property type="match status" value="1"/>
</dbReference>
<keyword evidence="3 10" id="KW-0645">Protease</keyword>
<dbReference type="InterPro" id="IPR024079">
    <property type="entry name" value="MetalloPept_cat_dom_sf"/>
</dbReference>
<evidence type="ECO:0000256" key="8">
    <source>
        <dbReference type="ARBA" id="ARBA00023049"/>
    </source>
</evidence>
<sequence>MLILLRRNGPKLLHNPILNSPFFTRLHTSAAASPLPPTTTGLYGFDHLKTPKGFHRFLDDAIQRSGELVTYIATMPSSTEIIKAMDEISDTVCSVVDSAELCRHTHPDREFVEEANNAWMKINEYLHYLNTNHTLYDAVKKAEQESHLLTEEAQRAARYLRIDFERGGIHLSTDKLDRVNQLSIEISQLCREYSENIIIDPGRVDIFPSSRVPKNLHHLVKPIYHSSSANSRESLNPVTMNKKGFRIETDASTLSSVLQLTPDDEVRKMAYVQGNSSPQANLGVLNRLISTRNELAQILGYRSYAEFSLKPNMASSPEVVMSFLEEMSNMVRPSADKEFKKIRDFKRGKCGQISGDLEPWDEAYYTALMKSSVYNLDSSVVASYFPLPQCIEGLKVLVQSLFGATFCSVPLAPGESWHPDVLKMSLHHPDEGDLGYLYLDLHSRKGKYPGCAHFAIKGGRRVSETEYQLPIVALICNFSGSPDPSNVRLNHWELETLFHEFGHALHSLLSRTDYQHFSGTRVALDLAETPSNLFEYYAWDYRVLRTFARHYSTGEVIPQKLVESMEGARKMFAATELQRQVLHSYPTQRHSLDFSLGKKGYTDQCFFGCSVSQIFYAIMDQTLFGEQDNPPRDPSSIVADLKTKYTSWRHVEGTHWQSRFNHLLNYGAGYYSYLYAKCLSASIWQNVCKEDPLSLSTGVALREKLLQHGGAREPADILNGLVGNGVIRYCNGGIVPDISSLCEEMNLNRRR</sequence>
<dbReference type="GO" id="GO:0006518">
    <property type="term" value="P:peptide metabolic process"/>
    <property type="evidence" value="ECO:0007669"/>
    <property type="project" value="TreeGrafter"/>
</dbReference>
<comment type="similarity">
    <text evidence="2 10">Belongs to the peptidase M3 family.</text>
</comment>
<evidence type="ECO:0000256" key="5">
    <source>
        <dbReference type="ARBA" id="ARBA00022801"/>
    </source>
</evidence>
<dbReference type="InterPro" id="IPR033851">
    <property type="entry name" value="M3A_MIP"/>
</dbReference>
<dbReference type="PANTHER" id="PTHR11804">
    <property type="entry name" value="PROTEASE M3 THIMET OLIGOPEPTIDASE-RELATED"/>
    <property type="match status" value="1"/>
</dbReference>
<dbReference type="CDD" id="cd06457">
    <property type="entry name" value="M3A_MIP"/>
    <property type="match status" value="1"/>
</dbReference>
<organism evidence="12 13">
    <name type="scientific">Cannabis sativa</name>
    <name type="common">Hemp</name>
    <name type="synonym">Marijuana</name>
    <dbReference type="NCBI Taxonomy" id="3483"/>
    <lineage>
        <taxon>Eukaryota</taxon>
        <taxon>Viridiplantae</taxon>
        <taxon>Streptophyta</taxon>
        <taxon>Embryophyta</taxon>
        <taxon>Tracheophyta</taxon>
        <taxon>Spermatophyta</taxon>
        <taxon>Magnoliopsida</taxon>
        <taxon>eudicotyledons</taxon>
        <taxon>Gunneridae</taxon>
        <taxon>Pentapetalae</taxon>
        <taxon>rosids</taxon>
        <taxon>fabids</taxon>
        <taxon>Rosales</taxon>
        <taxon>Cannabaceae</taxon>
        <taxon>Cannabis</taxon>
    </lineage>
</organism>
<evidence type="ECO:0000256" key="7">
    <source>
        <dbReference type="ARBA" id="ARBA00022946"/>
    </source>
</evidence>
<dbReference type="GO" id="GO:0005739">
    <property type="term" value="C:mitochondrion"/>
    <property type="evidence" value="ECO:0007669"/>
    <property type="project" value="UniProtKB-SubCell"/>
</dbReference>
<evidence type="ECO:0000256" key="3">
    <source>
        <dbReference type="ARBA" id="ARBA00022670"/>
    </source>
</evidence>
<evidence type="ECO:0000256" key="6">
    <source>
        <dbReference type="ARBA" id="ARBA00022833"/>
    </source>
</evidence>
<keyword evidence="4 10" id="KW-0479">Metal-binding</keyword>